<evidence type="ECO:0000313" key="2">
    <source>
        <dbReference type="EMBL" id="CAG8982581.1"/>
    </source>
</evidence>
<feature type="region of interest" description="Disordered" evidence="1">
    <location>
        <begin position="31"/>
        <end position="61"/>
    </location>
</feature>
<comment type="caution">
    <text evidence="2">The sequence shown here is derived from an EMBL/GenBank/DDBJ whole genome shotgun (WGS) entry which is preliminary data.</text>
</comment>
<gene>
    <name evidence="2" type="ORF">HYALB_00007297</name>
</gene>
<dbReference type="EMBL" id="CAJVRM010000651">
    <property type="protein sequence ID" value="CAG8982581.1"/>
    <property type="molecule type" value="Genomic_DNA"/>
</dbReference>
<proteinExistence type="predicted"/>
<name>A0A9N9M3V8_9HELO</name>
<keyword evidence="3" id="KW-1185">Reference proteome</keyword>
<reference evidence="2" key="1">
    <citation type="submission" date="2021-07" db="EMBL/GenBank/DDBJ databases">
        <authorList>
            <person name="Durling M."/>
        </authorList>
    </citation>
    <scope>NUCLEOTIDE SEQUENCE</scope>
</reference>
<sequence length="112" mass="11497">MSSPASNSSSSSDLVLRVVLQCSISVTPVECSSACPPLQATHAPPKRPLKNPQSAPPNAPTLLSLHAAVSETLLGSIPQVGAGHGLGPGRRTAWDWAAKQSPCLTRLDPDPG</sequence>
<evidence type="ECO:0000256" key="1">
    <source>
        <dbReference type="SAM" id="MobiDB-lite"/>
    </source>
</evidence>
<protein>
    <submittedName>
        <fullName evidence="2">Uncharacterized protein</fullName>
    </submittedName>
</protein>
<dbReference type="Proteomes" id="UP000701801">
    <property type="component" value="Unassembled WGS sequence"/>
</dbReference>
<accession>A0A9N9M3V8</accession>
<organism evidence="2 3">
    <name type="scientific">Hymenoscyphus albidus</name>
    <dbReference type="NCBI Taxonomy" id="595503"/>
    <lineage>
        <taxon>Eukaryota</taxon>
        <taxon>Fungi</taxon>
        <taxon>Dikarya</taxon>
        <taxon>Ascomycota</taxon>
        <taxon>Pezizomycotina</taxon>
        <taxon>Leotiomycetes</taxon>
        <taxon>Helotiales</taxon>
        <taxon>Helotiaceae</taxon>
        <taxon>Hymenoscyphus</taxon>
    </lineage>
</organism>
<evidence type="ECO:0000313" key="3">
    <source>
        <dbReference type="Proteomes" id="UP000701801"/>
    </source>
</evidence>
<dbReference type="AlphaFoldDB" id="A0A9N9M3V8"/>